<dbReference type="Pfam" id="PF04954">
    <property type="entry name" value="SIP"/>
    <property type="match status" value="1"/>
</dbReference>
<comment type="caution">
    <text evidence="2">The sequence shown here is derived from an EMBL/GenBank/DDBJ whole genome shotgun (WGS) entry which is preliminary data.</text>
</comment>
<dbReference type="InterPro" id="IPR017927">
    <property type="entry name" value="FAD-bd_FR_type"/>
</dbReference>
<dbReference type="InterPro" id="IPR017938">
    <property type="entry name" value="Riboflavin_synthase-like_b-brl"/>
</dbReference>
<dbReference type="PROSITE" id="PS51384">
    <property type="entry name" value="FAD_FR"/>
    <property type="match status" value="1"/>
</dbReference>
<proteinExistence type="predicted"/>
<dbReference type="InterPro" id="IPR039261">
    <property type="entry name" value="FNR_nucleotide-bd"/>
</dbReference>
<dbReference type="AlphaFoldDB" id="A0A2A5JCC8"/>
<dbReference type="Gene3D" id="2.40.30.10">
    <property type="entry name" value="Translation factors"/>
    <property type="match status" value="1"/>
</dbReference>
<dbReference type="Gene3D" id="3.40.50.80">
    <property type="entry name" value="Nucleotide-binding domain of ferredoxin-NADP reductase (FNR) module"/>
    <property type="match status" value="1"/>
</dbReference>
<dbReference type="PANTHER" id="PTHR30157:SF0">
    <property type="entry name" value="NADPH-DEPENDENT FERRIC-CHELATE REDUCTASE"/>
    <property type="match status" value="1"/>
</dbReference>
<dbReference type="CDD" id="cd06193">
    <property type="entry name" value="siderophore_interacting"/>
    <property type="match status" value="1"/>
</dbReference>
<dbReference type="PANTHER" id="PTHR30157">
    <property type="entry name" value="FERRIC REDUCTASE, NADPH-DEPENDENT"/>
    <property type="match status" value="1"/>
</dbReference>
<feature type="domain" description="FAD-binding FR-type" evidence="1">
    <location>
        <begin position="13"/>
        <end position="151"/>
    </location>
</feature>
<evidence type="ECO:0000313" key="2">
    <source>
        <dbReference type="EMBL" id="PCK27248.1"/>
    </source>
</evidence>
<evidence type="ECO:0000313" key="3">
    <source>
        <dbReference type="Proteomes" id="UP000230886"/>
    </source>
</evidence>
<gene>
    <name evidence="2" type="ORF">CHR55_10770</name>
</gene>
<dbReference type="EMBL" id="NOVD01000005">
    <property type="protein sequence ID" value="PCK27248.1"/>
    <property type="molecule type" value="Genomic_DNA"/>
</dbReference>
<evidence type="ECO:0000259" key="1">
    <source>
        <dbReference type="PROSITE" id="PS51384"/>
    </source>
</evidence>
<dbReference type="SUPFAM" id="SSF63380">
    <property type="entry name" value="Riboflavin synthase domain-like"/>
    <property type="match status" value="1"/>
</dbReference>
<reference evidence="2 3" key="1">
    <citation type="submission" date="2017-07" db="EMBL/GenBank/DDBJ databases">
        <title>Draft sequence of Rhodococcus enclensis 23b-28.</title>
        <authorList>
            <person name="Besaury L."/>
            <person name="Sancelme M."/>
            <person name="Amato P."/>
            <person name="Lallement A."/>
            <person name="Delort A.-M."/>
        </authorList>
    </citation>
    <scope>NUCLEOTIDE SEQUENCE [LARGE SCALE GENOMIC DNA]</scope>
    <source>
        <strain evidence="2 3">23b-28</strain>
    </source>
</reference>
<accession>A0A2A5JCC8</accession>
<dbReference type="RefSeq" id="WP_070796627.1">
    <property type="nucleotide sequence ID" value="NZ_NOVD01000005.1"/>
</dbReference>
<sequence length="275" mass="30278">MAKRAKFVKPASRSIVSAQVVANKRISPSFIRVTIAGEELSTIAPMGADQWFRMFIPQVGQSELRLPSAASNLWYAQYLMMSKDTRPVVRNYTIRAYRAAGTGLFGETTEIDIDFAYHGDIGPASAWADTASTGDNVALLDEGCIYNPTPEAKWQLLVGDESALPAIIGILETAPADLRAEVFVEIPNIEDKQDIPELANVNVHWLVREDEHATPGVLTLETVRAAELPEGPSYTFVAGEQALTTGLRRHLVNDRKFAKTDITFTGFWRHGHSAH</sequence>
<dbReference type="InterPro" id="IPR013113">
    <property type="entry name" value="SIP_FAD-bd"/>
</dbReference>
<protein>
    <submittedName>
        <fullName evidence="2">Siderophore-interacting protein</fullName>
    </submittedName>
</protein>
<dbReference type="InterPro" id="IPR007037">
    <property type="entry name" value="SIP_rossman_dom"/>
</dbReference>
<dbReference type="Pfam" id="PF08021">
    <property type="entry name" value="FAD_binding_9"/>
    <property type="match status" value="1"/>
</dbReference>
<organism evidence="2 3">
    <name type="scientific">Rhodococcus qingshengii</name>
    <dbReference type="NCBI Taxonomy" id="334542"/>
    <lineage>
        <taxon>Bacteria</taxon>
        <taxon>Bacillati</taxon>
        <taxon>Actinomycetota</taxon>
        <taxon>Actinomycetes</taxon>
        <taxon>Mycobacteriales</taxon>
        <taxon>Nocardiaceae</taxon>
        <taxon>Rhodococcus</taxon>
        <taxon>Rhodococcus erythropolis group</taxon>
    </lineage>
</organism>
<name>A0A2A5JCC8_RHOSG</name>
<dbReference type="Proteomes" id="UP000230886">
    <property type="component" value="Unassembled WGS sequence"/>
</dbReference>
<dbReference type="InterPro" id="IPR039374">
    <property type="entry name" value="SIP_fam"/>
</dbReference>
<dbReference type="GO" id="GO:0016491">
    <property type="term" value="F:oxidoreductase activity"/>
    <property type="evidence" value="ECO:0007669"/>
    <property type="project" value="InterPro"/>
</dbReference>